<dbReference type="OrthoDB" id="19302at2759"/>
<dbReference type="GO" id="GO:0006281">
    <property type="term" value="P:DNA repair"/>
    <property type="evidence" value="ECO:0007669"/>
    <property type="project" value="TreeGrafter"/>
</dbReference>
<feature type="domain" description="PI3K/PI4K catalytic" evidence="5">
    <location>
        <begin position="2028"/>
        <end position="2327"/>
    </location>
</feature>
<dbReference type="CDD" id="cd05164">
    <property type="entry name" value="PIKKc"/>
    <property type="match status" value="1"/>
</dbReference>
<organism evidence="7 8">
    <name type="scientific">Entamoeba invadens IP1</name>
    <dbReference type="NCBI Taxonomy" id="370355"/>
    <lineage>
        <taxon>Eukaryota</taxon>
        <taxon>Amoebozoa</taxon>
        <taxon>Evosea</taxon>
        <taxon>Archamoebae</taxon>
        <taxon>Mastigamoebida</taxon>
        <taxon>Entamoebidae</taxon>
        <taxon>Entamoeba</taxon>
    </lineage>
</organism>
<dbReference type="Gene3D" id="1.10.1070.11">
    <property type="entry name" value="Phosphatidylinositol 3-/4-kinase, catalytic domain"/>
    <property type="match status" value="1"/>
</dbReference>
<dbReference type="SUPFAM" id="SSF48371">
    <property type="entry name" value="ARM repeat"/>
    <property type="match status" value="2"/>
</dbReference>
<sequence length="2354" mass="273696">MDETNEVETLLRRSLSKNDNEENIAKFINSFKTSSHFKSHRQVAERVCKYIESHNATKTVLEKIYSQIPQFVIALEKHFLEHPSHGTVTVTFQCPFYFVFDTIDTRDVVAFISGCLRVSANLLSKHFYKLRGPFFELLRTFLQYDCCRTPFISECVSDIFDTIGVSQVVMNTSFFKVFAEWLFLNRDGLLRNSVKRVLEATPLETVFISRDVVLRGIYPGLSPEMFHLMVSLLSAKQLSSNNEKFETWKRRPTDFFELFAKSLCIGNKEDVIWLLRSLGSDDGADDFLLTVITDVFREMKNNANFSTARIVENCFAVLVFLNENTQKYEKALAEGVVFLRDTIKETISSLVKNTKRRDGVEFFKSLQYIFVEMASDDKITFDDDNIFFTTIYEQLKTLLYMYIANPKGNKEEIDYLLSCLYIGHTTVSRKVSEFVMSCDKNDVIMKSFISHFPQFIPYNLEKSRKYFTNVYTSLLALNIQQDQFLVLGEVFCYLSQCFCNKEMRRDKVGGTNDLIEGKKEGECDCRVRCPLCDYEKRDRSVVMIIPTDFVVDGTLKTMEQMTSNCFQRDSLFFCHRNKLCLSFARLVAHIKMGAKEKVETFITLVTNLKNVEYTNECVKTLRIIFRFTAIVSVNLDNTNPLWYYTIIVQKLFDKEDVRDRLVIYRIILELIGEFGSVEIGIIIEHLLQDKMFFENSVVRARVLEVLKKCAAKEHAKTVEELFNLHRELDKTLFIMSRRPYRDIFEKYFIEERGGGFEKFIEMRKESVLPKLVYEDLSKTKEMEDSYSIDIREVTRIDCFTTYKNFINIRLQIYFKVFHDWVSKNAIDKLENVLREYSSLFSSLGQAAQAQIVELLKNDKSSIFEHFLLRTNSSLFPQTKIVLEKVYQSLLPELNSEIKNTPIGPLEYVSTKYSLLFVNRVRSVLGIAPVSENVFGWNDGFNAVKRFLELNGDVTRIRYMILKIIRQFTERVLNENGNNSRYVDILHMLRRMCIFKTCPEIAVEIALETLEIFNKNKQSEDVITIVCEILNDLQTCSKEIVGILPNFGVVGNTEFLFEENAVKFKTILSVLKESKSSKTKVYLLHKVYLFLEQNESNILASSYRVEELNKIINLLYHISRGKKEMEHEVGKIFGLIGAIPPGKIRIEPLDNFEKMINARKKDIVNELLGNYLLRELMERGGSETLLYVIMGLVKMAEKMEDIPNRKNLIVTNLTQEQNDIVQLINNSYMSINTTADVKIGFPPEQFLDNKSTMRYYEWVLSILSEIIRRLRSEKVRSDEADIFEYSLWIVKEPKFACQFKLIRYIFPLALLNMIVSCSLETKNLFLKEINRVLEIIGERGNETETNIDEVFAAQLIFESIDFMNLLDDKTLTKFISEIDKGYLVNSAIRVHSYERAYVLLDNHIKENEINGSGEPRASLSKIENGISKEEVGKMCLVSYRLGKFQEAEYWKRESLNWISVDQRPVDVRCDENNIDFPMECTESELTLRRVVRSGMNSVTPIKMKTIEEENWKSLEFQDIGKLLVQYDENAFKELSDTLSERLFEELASSYESAYETLKKLHILYDIQYFNCVNVNNSSNTINTLNSMKSNISNTQNTFARVKPTPKYDEDIKVNYLYLEKRLEMFGKSLKNAETILLVHGGLLLKELPVKTHFFTQTLALSLNEKDQRCKQTILNVCLKLSKLALHDKKFEKARQYCYTAGKMAREESCSPQKFWVWMTQCIIDHKQNPSFGTIKTLEFLYHKIVSSNVKDDELKSRIALKLAMLMEENHMCREDVIQWYKKAVGDRVEPFGILRSNQLMTKGFYRYGRYLDDTRKENEESFEVLRCYVFSLENGFKFHYEIVPRILVLAKECVGKRDSKLVNRFMYKIVDEFPRYIWYPFLPQIITQMQSSSFKESFIRKILVETLAKYPDQVCWHMVYWWMENNENASVVLKEAKDINANVKRIANEMKLFCSYLSEFSSDKTTHGKLEMLSAKNTHVYSRVKDLFTTNWKNLIVPIQKSMTIKVPNSYIESDFSPFEMNPPKIKSINNYYNVFASLQKPKKINILTYNENVSFNFILKSDDDIQKDKMVEELFGALNHLFETSPQTSMFGVSVRTYCVFPIANCTGLLEFVSNTIPIKKFIANRLPTSSDVKAMTDKRLTKEAKIREFKRYTLKHSGVLYDKFNECFKTPHAQTEARCNYIKTTAVNSMVGALIGIGDRHLENILLDTKEGGVVHIDFDAIFFKGLLMNVPEIVPFRFTLNIRDCLGATKDEGLFLDVCTAALSVFRHHKDVVMTFVEILWNYMKGKKSSRDAVVLGKSDIQLNPMENVNNFLEGRVDGMVLSERSQAQYLIKQAKSDENLGVMYEGWCPWV</sequence>
<dbReference type="InterPro" id="IPR050517">
    <property type="entry name" value="DDR_Repair_Kinase"/>
</dbReference>
<dbReference type="InterPro" id="IPR000403">
    <property type="entry name" value="PI3/4_kinase_cat_dom"/>
</dbReference>
<dbReference type="PROSITE" id="PS51190">
    <property type="entry name" value="FATC"/>
    <property type="match status" value="1"/>
</dbReference>
<evidence type="ECO:0000256" key="3">
    <source>
        <dbReference type="ARBA" id="ARBA00022763"/>
    </source>
</evidence>
<dbReference type="PANTHER" id="PTHR11139">
    <property type="entry name" value="ATAXIA TELANGIECTASIA MUTATED ATM -RELATED"/>
    <property type="match status" value="1"/>
</dbReference>
<name>A0A0A1U464_ENTIV</name>
<dbReference type="InterPro" id="IPR003152">
    <property type="entry name" value="FATC_dom"/>
</dbReference>
<evidence type="ECO:0000256" key="4">
    <source>
        <dbReference type="ARBA" id="ARBA00023242"/>
    </source>
</evidence>
<keyword evidence="2" id="KW-0808">Transferase</keyword>
<dbReference type="InterPro" id="IPR016024">
    <property type="entry name" value="ARM-type_fold"/>
</dbReference>
<keyword evidence="4" id="KW-0539">Nucleus</keyword>
<evidence type="ECO:0000313" key="7">
    <source>
        <dbReference type="EMBL" id="ELP89028.1"/>
    </source>
</evidence>
<dbReference type="EMBL" id="KB206683">
    <property type="protein sequence ID" value="ELP89028.1"/>
    <property type="molecule type" value="Genomic_DNA"/>
</dbReference>
<comment type="subcellular location">
    <subcellularLocation>
        <location evidence="1">Nucleus</location>
    </subcellularLocation>
</comment>
<dbReference type="InterPro" id="IPR036940">
    <property type="entry name" value="PI3/4_kinase_cat_sf"/>
</dbReference>
<keyword evidence="3" id="KW-0227">DNA damage</keyword>
<dbReference type="Pfam" id="PF02260">
    <property type="entry name" value="FATC"/>
    <property type="match status" value="1"/>
</dbReference>
<proteinExistence type="predicted"/>
<evidence type="ECO:0000256" key="1">
    <source>
        <dbReference type="ARBA" id="ARBA00004123"/>
    </source>
</evidence>
<evidence type="ECO:0000259" key="5">
    <source>
        <dbReference type="PROSITE" id="PS50290"/>
    </source>
</evidence>
<evidence type="ECO:0000256" key="2">
    <source>
        <dbReference type="ARBA" id="ARBA00022527"/>
    </source>
</evidence>
<dbReference type="GO" id="GO:0005634">
    <property type="term" value="C:nucleus"/>
    <property type="evidence" value="ECO:0007669"/>
    <property type="project" value="UniProtKB-SubCell"/>
</dbReference>
<dbReference type="GO" id="GO:0005694">
    <property type="term" value="C:chromosome"/>
    <property type="evidence" value="ECO:0007669"/>
    <property type="project" value="TreeGrafter"/>
</dbReference>
<dbReference type="Pfam" id="PF00454">
    <property type="entry name" value="PI3_PI4_kinase"/>
    <property type="match status" value="1"/>
</dbReference>
<dbReference type="GO" id="GO:0000723">
    <property type="term" value="P:telomere maintenance"/>
    <property type="evidence" value="ECO:0007669"/>
    <property type="project" value="TreeGrafter"/>
</dbReference>
<keyword evidence="8" id="KW-1185">Reference proteome</keyword>
<keyword evidence="2" id="KW-0418">Kinase</keyword>
<protein>
    <submittedName>
        <fullName evidence="7">Uncharacterized protein</fullName>
    </submittedName>
</protein>
<dbReference type="GO" id="GO:0004674">
    <property type="term" value="F:protein serine/threonine kinase activity"/>
    <property type="evidence" value="ECO:0007669"/>
    <property type="project" value="UniProtKB-KW"/>
</dbReference>
<reference evidence="7 8" key="1">
    <citation type="submission" date="2012-10" db="EMBL/GenBank/DDBJ databases">
        <authorList>
            <person name="Zafar N."/>
            <person name="Inman J."/>
            <person name="Hall N."/>
            <person name="Lorenzi H."/>
            <person name="Caler E."/>
        </authorList>
    </citation>
    <scope>NUCLEOTIDE SEQUENCE [LARGE SCALE GENOMIC DNA]</scope>
    <source>
        <strain evidence="7 8">IP1</strain>
    </source>
</reference>
<evidence type="ECO:0000313" key="8">
    <source>
        <dbReference type="Proteomes" id="UP000014680"/>
    </source>
</evidence>
<gene>
    <name evidence="7" type="ORF">EIN_164080</name>
</gene>
<dbReference type="PROSITE" id="PS50290">
    <property type="entry name" value="PI3_4_KINASE_3"/>
    <property type="match status" value="1"/>
</dbReference>
<dbReference type="Gene3D" id="3.30.1010.10">
    <property type="entry name" value="Phosphatidylinositol 3-kinase Catalytic Subunit, Chain A, domain 4"/>
    <property type="match status" value="1"/>
</dbReference>
<accession>A0A0A1U464</accession>
<dbReference type="GeneID" id="14888015"/>
<dbReference type="VEuPathDB" id="AmoebaDB:EIN_164080"/>
<dbReference type="InterPro" id="IPR011009">
    <property type="entry name" value="Kinase-like_dom_sf"/>
</dbReference>
<dbReference type="Proteomes" id="UP000014680">
    <property type="component" value="Unassembled WGS sequence"/>
</dbReference>
<dbReference type="SMART" id="SM00146">
    <property type="entry name" value="PI3Kc"/>
    <property type="match status" value="1"/>
</dbReference>
<dbReference type="SMART" id="SM01343">
    <property type="entry name" value="FATC"/>
    <property type="match status" value="1"/>
</dbReference>
<keyword evidence="2" id="KW-0723">Serine/threonine-protein kinase</keyword>
<dbReference type="KEGG" id="eiv:EIN_164080"/>
<feature type="domain" description="FATC" evidence="6">
    <location>
        <begin position="2322"/>
        <end position="2354"/>
    </location>
</feature>
<dbReference type="PANTHER" id="PTHR11139:SF69">
    <property type="entry name" value="SERINE_THREONINE-PROTEIN KINASE ATR"/>
    <property type="match status" value="1"/>
</dbReference>
<dbReference type="RefSeq" id="XP_004255799.1">
    <property type="nucleotide sequence ID" value="XM_004255751.1"/>
</dbReference>
<evidence type="ECO:0000259" key="6">
    <source>
        <dbReference type="PROSITE" id="PS51190"/>
    </source>
</evidence>
<dbReference type="GO" id="GO:0000077">
    <property type="term" value="P:DNA damage checkpoint signaling"/>
    <property type="evidence" value="ECO:0007669"/>
    <property type="project" value="TreeGrafter"/>
</dbReference>
<dbReference type="SUPFAM" id="SSF56112">
    <property type="entry name" value="Protein kinase-like (PK-like)"/>
    <property type="match status" value="1"/>
</dbReference>